<dbReference type="EMBL" id="WNZX01000001">
    <property type="protein sequence ID" value="MUG69354.1"/>
    <property type="molecule type" value="Genomic_DNA"/>
</dbReference>
<evidence type="ECO:0000256" key="2">
    <source>
        <dbReference type="ARBA" id="ARBA00022801"/>
    </source>
</evidence>
<keyword evidence="2" id="KW-0378">Hydrolase</keyword>
<dbReference type="InterPro" id="IPR003736">
    <property type="entry name" value="PAAI_dom"/>
</dbReference>
<dbReference type="AlphaFoldDB" id="A0A7X3CRV0"/>
<dbReference type="PANTHER" id="PTHR43240">
    <property type="entry name" value="1,4-DIHYDROXY-2-NAPHTHOYL-COA THIOESTERASE 1"/>
    <property type="match status" value="1"/>
</dbReference>
<sequence>MQHTLLGALDMRYTELSADRVVMRMPVSAKTRQLFGFLHGGASVALAETAASVAALLNIDSRTHAAFGMEINANHIRSKKDGTVTATAVPLHKGRTSMVWDVRITDEQEDLICVSRCTVAVVPIREADQESWPAFP</sequence>
<dbReference type="GO" id="GO:0005829">
    <property type="term" value="C:cytosol"/>
    <property type="evidence" value="ECO:0007669"/>
    <property type="project" value="TreeGrafter"/>
</dbReference>
<evidence type="ECO:0000256" key="1">
    <source>
        <dbReference type="ARBA" id="ARBA00008324"/>
    </source>
</evidence>
<feature type="domain" description="Thioesterase" evidence="3">
    <location>
        <begin position="35"/>
        <end position="113"/>
    </location>
</feature>
<organism evidence="4 5">
    <name type="scientific">Paenibacillus validus</name>
    <dbReference type="NCBI Taxonomy" id="44253"/>
    <lineage>
        <taxon>Bacteria</taxon>
        <taxon>Bacillati</taxon>
        <taxon>Bacillota</taxon>
        <taxon>Bacilli</taxon>
        <taxon>Bacillales</taxon>
        <taxon>Paenibacillaceae</taxon>
        <taxon>Paenibacillus</taxon>
    </lineage>
</organism>
<keyword evidence="5" id="KW-1185">Reference proteome</keyword>
<name>A0A7X3CRV0_9BACL</name>
<dbReference type="Gene3D" id="3.10.129.10">
    <property type="entry name" value="Hotdog Thioesterase"/>
    <property type="match status" value="1"/>
</dbReference>
<gene>
    <name evidence="4" type="ORF">GNP93_01560</name>
</gene>
<proteinExistence type="inferred from homology"/>
<protein>
    <submittedName>
        <fullName evidence="4">Hotdog fold thioesterase</fullName>
    </submittedName>
</protein>
<evidence type="ECO:0000313" key="4">
    <source>
        <dbReference type="EMBL" id="MUG69354.1"/>
    </source>
</evidence>
<accession>A0A7X3CRV0</accession>
<dbReference type="Proteomes" id="UP000450917">
    <property type="component" value="Unassembled WGS sequence"/>
</dbReference>
<evidence type="ECO:0000259" key="3">
    <source>
        <dbReference type="Pfam" id="PF03061"/>
    </source>
</evidence>
<dbReference type="PANTHER" id="PTHR43240:SF5">
    <property type="entry name" value="1,4-DIHYDROXY-2-NAPHTHOYL-COA THIOESTERASE 1"/>
    <property type="match status" value="1"/>
</dbReference>
<reference evidence="4 5" key="1">
    <citation type="submission" date="2019-11" db="EMBL/GenBank/DDBJ databases">
        <title>Draft genome sequences of five Paenibacillus species of dairy origin.</title>
        <authorList>
            <person name="Olajide A.M."/>
            <person name="Chen S."/>
            <person name="Lapointe G."/>
        </authorList>
    </citation>
    <scope>NUCLEOTIDE SEQUENCE [LARGE SCALE GENOMIC DNA]</scope>
    <source>
        <strain evidence="4 5">2CS3</strain>
    </source>
</reference>
<dbReference type="InterPro" id="IPR029069">
    <property type="entry name" value="HotDog_dom_sf"/>
</dbReference>
<comment type="similarity">
    <text evidence="1">Belongs to the thioesterase PaaI family.</text>
</comment>
<dbReference type="GO" id="GO:0061522">
    <property type="term" value="F:1,4-dihydroxy-2-naphthoyl-CoA thioesterase activity"/>
    <property type="evidence" value="ECO:0007669"/>
    <property type="project" value="TreeGrafter"/>
</dbReference>
<evidence type="ECO:0000313" key="5">
    <source>
        <dbReference type="Proteomes" id="UP000450917"/>
    </source>
</evidence>
<dbReference type="SUPFAM" id="SSF54637">
    <property type="entry name" value="Thioesterase/thiol ester dehydrase-isomerase"/>
    <property type="match status" value="1"/>
</dbReference>
<comment type="caution">
    <text evidence="4">The sequence shown here is derived from an EMBL/GenBank/DDBJ whole genome shotgun (WGS) entry which is preliminary data.</text>
</comment>
<dbReference type="InterPro" id="IPR006683">
    <property type="entry name" value="Thioestr_dom"/>
</dbReference>
<dbReference type="NCBIfam" id="TIGR00369">
    <property type="entry name" value="unchar_dom_1"/>
    <property type="match status" value="1"/>
</dbReference>
<dbReference type="Pfam" id="PF03061">
    <property type="entry name" value="4HBT"/>
    <property type="match status" value="1"/>
</dbReference>
<dbReference type="CDD" id="cd03443">
    <property type="entry name" value="PaaI_thioesterase"/>
    <property type="match status" value="1"/>
</dbReference>
<dbReference type="RefSeq" id="WP_155613937.1">
    <property type="nucleotide sequence ID" value="NZ_WNZX01000001.1"/>
</dbReference>